<keyword evidence="8" id="KW-1185">Reference proteome</keyword>
<dbReference type="Proteomes" id="UP001595824">
    <property type="component" value="Unassembled WGS sequence"/>
</dbReference>
<evidence type="ECO:0000313" key="8">
    <source>
        <dbReference type="Proteomes" id="UP001595824"/>
    </source>
</evidence>
<dbReference type="InterPro" id="IPR007213">
    <property type="entry name" value="Ppm1/Ppm2/Tcmp"/>
</dbReference>
<name>A0ABV8TJL2_9ACTN</name>
<evidence type="ECO:0000256" key="2">
    <source>
        <dbReference type="ARBA" id="ARBA00008138"/>
    </source>
</evidence>
<evidence type="ECO:0000313" key="7">
    <source>
        <dbReference type="EMBL" id="MFC4330880.1"/>
    </source>
</evidence>
<dbReference type="SUPFAM" id="SSF53335">
    <property type="entry name" value="S-adenosyl-L-methionine-dependent methyltransferases"/>
    <property type="match status" value="1"/>
</dbReference>
<evidence type="ECO:0000256" key="5">
    <source>
        <dbReference type="ARBA" id="ARBA00022691"/>
    </source>
</evidence>
<evidence type="ECO:0000256" key="3">
    <source>
        <dbReference type="ARBA" id="ARBA00022603"/>
    </source>
</evidence>
<dbReference type="Gene3D" id="3.40.50.150">
    <property type="entry name" value="Vaccinia Virus protein VP39"/>
    <property type="match status" value="1"/>
</dbReference>
<organism evidence="7 8">
    <name type="scientific">Streptomyces andamanensis</name>
    <dbReference type="NCBI Taxonomy" id="1565035"/>
    <lineage>
        <taxon>Bacteria</taxon>
        <taxon>Bacillati</taxon>
        <taxon>Actinomycetota</taxon>
        <taxon>Actinomycetes</taxon>
        <taxon>Kitasatosporales</taxon>
        <taxon>Streptomycetaceae</taxon>
        <taxon>Streptomyces</taxon>
    </lineage>
</organism>
<dbReference type="RefSeq" id="WP_381741953.1">
    <property type="nucleotide sequence ID" value="NZ_JBHSDP010000024.1"/>
</dbReference>
<dbReference type="Pfam" id="PF04072">
    <property type="entry name" value="LCM"/>
    <property type="match status" value="1"/>
</dbReference>
<dbReference type="GO" id="GO:0008168">
    <property type="term" value="F:methyltransferase activity"/>
    <property type="evidence" value="ECO:0007669"/>
    <property type="project" value="UniProtKB-KW"/>
</dbReference>
<dbReference type="NCBIfam" id="TIGR00027">
    <property type="entry name" value="mthyl_TIGR00027"/>
    <property type="match status" value="1"/>
</dbReference>
<reference evidence="8" key="1">
    <citation type="journal article" date="2019" name="Int. J. Syst. Evol. Microbiol.">
        <title>The Global Catalogue of Microorganisms (GCM) 10K type strain sequencing project: providing services to taxonomists for standard genome sequencing and annotation.</title>
        <authorList>
            <consortium name="The Broad Institute Genomics Platform"/>
            <consortium name="The Broad Institute Genome Sequencing Center for Infectious Disease"/>
            <person name="Wu L."/>
            <person name="Ma J."/>
        </authorList>
    </citation>
    <scope>NUCLEOTIDE SEQUENCE [LARGE SCALE GENOMIC DNA]</scope>
    <source>
        <strain evidence="8">PCU 347</strain>
    </source>
</reference>
<keyword evidence="3 6" id="KW-0489">Methyltransferase</keyword>
<comment type="similarity">
    <text evidence="2 6">Belongs to the UPF0677 family.</text>
</comment>
<evidence type="ECO:0000256" key="6">
    <source>
        <dbReference type="RuleBase" id="RU362030"/>
    </source>
</evidence>
<accession>A0ABV8TJL2</accession>
<dbReference type="InterPro" id="IPR029063">
    <property type="entry name" value="SAM-dependent_MTases_sf"/>
</dbReference>
<keyword evidence="4 7" id="KW-0808">Transferase</keyword>
<dbReference type="PANTHER" id="PTHR43619">
    <property type="entry name" value="S-ADENOSYL-L-METHIONINE-DEPENDENT METHYLTRANSFERASE YKTD-RELATED"/>
    <property type="match status" value="1"/>
</dbReference>
<keyword evidence="5 6" id="KW-0949">S-adenosyl-L-methionine</keyword>
<dbReference type="InterPro" id="IPR011610">
    <property type="entry name" value="SAM_mthyl_Trfase_ML2640-like"/>
</dbReference>
<sequence>MTTPEPLSPVSRTALSVALVRAYESSRPDPLFQDPYAMAFVRASGMPLPTSGPAGDFARRLVLQGVIRTRFYDDRLVEATGGRAGRTQVVVLGAGLDTRAHRLPWPPGTRLFEVDLAPVLAFKQRVLDEQGAVPRCERATVAADLVRDDWAGGLVRAGLDPERPTAWLAEGLLVYLTAREAAHLLSAVGSLSAPGSLLLLEQGRDVTTTPREDTLTPMTDLWKGGLGPGTDRWLARDGWSVGLSDLAAVSAGYGRPSGPAAASGFLTAERTG</sequence>
<comment type="function">
    <text evidence="1 6">Exhibits S-adenosyl-L-methionine-dependent methyltransferase activity.</text>
</comment>
<gene>
    <name evidence="7" type="ORF">ACFPC0_24450</name>
</gene>
<dbReference type="EC" id="2.1.1.-" evidence="6"/>
<dbReference type="GO" id="GO:0032259">
    <property type="term" value="P:methylation"/>
    <property type="evidence" value="ECO:0007669"/>
    <property type="project" value="UniProtKB-KW"/>
</dbReference>
<comment type="caution">
    <text evidence="7">The sequence shown here is derived from an EMBL/GenBank/DDBJ whole genome shotgun (WGS) entry which is preliminary data.</text>
</comment>
<dbReference type="EMBL" id="JBHSDP010000024">
    <property type="protein sequence ID" value="MFC4330880.1"/>
    <property type="molecule type" value="Genomic_DNA"/>
</dbReference>
<protein>
    <recommendedName>
        <fullName evidence="6">S-adenosyl-L-methionine-dependent methyltransferase</fullName>
        <ecNumber evidence="6">2.1.1.-</ecNumber>
    </recommendedName>
</protein>
<evidence type="ECO:0000256" key="4">
    <source>
        <dbReference type="ARBA" id="ARBA00022679"/>
    </source>
</evidence>
<evidence type="ECO:0000256" key="1">
    <source>
        <dbReference type="ARBA" id="ARBA00003907"/>
    </source>
</evidence>
<dbReference type="PANTHER" id="PTHR43619:SF2">
    <property type="entry name" value="S-ADENOSYL-L-METHIONINE-DEPENDENT METHYLTRANSFERASES SUPERFAMILY PROTEIN"/>
    <property type="match status" value="1"/>
</dbReference>
<proteinExistence type="inferred from homology"/>